<reference evidence="1" key="1">
    <citation type="submission" date="2017-05" db="EMBL/GenBank/DDBJ databases">
        <authorList>
            <person name="Varghese N."/>
            <person name="Submissions S."/>
        </authorList>
    </citation>
    <scope>NUCLEOTIDE SEQUENCE</scope>
    <source>
        <strain evidence="1">Su22</strain>
    </source>
</reference>
<evidence type="ECO:0000313" key="2">
    <source>
        <dbReference type="Proteomes" id="UP001158066"/>
    </source>
</evidence>
<accession>A0AA46AJ87</accession>
<proteinExistence type="predicted"/>
<keyword evidence="2" id="KW-1185">Reference proteome</keyword>
<dbReference type="AlphaFoldDB" id="A0AA46AJ87"/>
<dbReference type="Proteomes" id="UP001158066">
    <property type="component" value="Unassembled WGS sequence"/>
</dbReference>
<organism evidence="1 2">
    <name type="scientific">Anoxynatronum buryatiense</name>
    <dbReference type="NCBI Taxonomy" id="489973"/>
    <lineage>
        <taxon>Bacteria</taxon>
        <taxon>Bacillati</taxon>
        <taxon>Bacillota</taxon>
        <taxon>Clostridia</taxon>
        <taxon>Eubacteriales</taxon>
        <taxon>Clostridiaceae</taxon>
        <taxon>Anoxynatronum</taxon>
    </lineage>
</organism>
<name>A0AA46AJ87_9CLOT</name>
<gene>
    <name evidence="1" type="ORF">SAMN06296020_10723</name>
</gene>
<sequence>MISLNKGDLREENHRAFGKEHVGGIPDAGRSIQLFASPSAESTGAVAGNRGVQSPGAATDKLAAYLKERRRQKDSMPGGAELGGDFIPYLADSIFVLFLTTLLIKEPVAIIKNSLIEMAGGTLQDHDKRSYFEEVVHQNMPTHILVEDVFISKNGSQYIILVYITTYQPSYLKKEIIDTKNQIARILQKDHPHLSLEMIPEGKAV</sequence>
<evidence type="ECO:0000313" key="1">
    <source>
        <dbReference type="EMBL" id="SMP57975.1"/>
    </source>
</evidence>
<comment type="caution">
    <text evidence="1">The sequence shown here is derived from an EMBL/GenBank/DDBJ whole genome shotgun (WGS) entry which is preliminary data.</text>
</comment>
<dbReference type="EMBL" id="FXUF01000007">
    <property type="protein sequence ID" value="SMP57975.1"/>
    <property type="molecule type" value="Genomic_DNA"/>
</dbReference>
<protein>
    <submittedName>
        <fullName evidence="1">Uncharacterized protein</fullName>
    </submittedName>
</protein>